<dbReference type="KEGG" id="nfr:ERS450000_01041"/>
<reference evidence="2" key="1">
    <citation type="submission" date="2015-03" db="EMBL/GenBank/DDBJ databases">
        <authorList>
            <consortium name="Pathogen Informatics"/>
        </authorList>
    </citation>
    <scope>NUCLEOTIDE SEQUENCE [LARGE SCALE GENOMIC DNA]</scope>
    <source>
        <strain evidence="2">NCTC11134</strain>
    </source>
</reference>
<dbReference type="AlphaFoldDB" id="A0A0H5NI34"/>
<protein>
    <recommendedName>
        <fullName evidence="3">Bacterial Pleckstrin homology domain-containing protein</fullName>
    </recommendedName>
</protein>
<evidence type="ECO:0008006" key="3">
    <source>
        <dbReference type="Google" id="ProtNLM"/>
    </source>
</evidence>
<sequence length="123" mass="13341">MALAKVEIHEGTLVVEVEGLSKLWALKSRLEIPLANVRGVTVDPGVAKESKGIRAPGTYLPGVITAGTFYTEGERVFWDVRDASRAVVIELRDERYARLIIQVDDPRATVELVDKAIAAAGGQ</sequence>
<dbReference type="Proteomes" id="UP000057820">
    <property type="component" value="Chromosome 1"/>
</dbReference>
<organism evidence="1 2">
    <name type="scientific">Nocardia farcinica</name>
    <dbReference type="NCBI Taxonomy" id="37329"/>
    <lineage>
        <taxon>Bacteria</taxon>
        <taxon>Bacillati</taxon>
        <taxon>Actinomycetota</taxon>
        <taxon>Actinomycetes</taxon>
        <taxon>Mycobacteriales</taxon>
        <taxon>Nocardiaceae</taxon>
        <taxon>Nocardia</taxon>
    </lineage>
</organism>
<dbReference type="EMBL" id="LN868938">
    <property type="protein sequence ID" value="CRY74889.1"/>
    <property type="molecule type" value="Genomic_DNA"/>
</dbReference>
<accession>A0A0H5NI34</accession>
<evidence type="ECO:0000313" key="2">
    <source>
        <dbReference type="Proteomes" id="UP000057820"/>
    </source>
</evidence>
<name>A0A0H5NI34_NOCFR</name>
<dbReference type="RefSeq" id="WP_107103083.1">
    <property type="nucleotide sequence ID" value="NZ_CP031418.1"/>
</dbReference>
<gene>
    <name evidence="1" type="ORF">ERS450000_01041</name>
</gene>
<proteinExistence type="predicted"/>
<evidence type="ECO:0000313" key="1">
    <source>
        <dbReference type="EMBL" id="CRY74889.1"/>
    </source>
</evidence>